<dbReference type="AlphaFoldDB" id="K0SZD6"/>
<dbReference type="EMBL" id="AGNL01008056">
    <property type="protein sequence ID" value="EJK70785.1"/>
    <property type="molecule type" value="Genomic_DNA"/>
</dbReference>
<reference evidence="2 3" key="1">
    <citation type="journal article" date="2012" name="Genome Biol.">
        <title>Genome and low-iron response of an oceanic diatom adapted to chronic iron limitation.</title>
        <authorList>
            <person name="Lommer M."/>
            <person name="Specht M."/>
            <person name="Roy A.S."/>
            <person name="Kraemer L."/>
            <person name="Andreson R."/>
            <person name="Gutowska M.A."/>
            <person name="Wolf J."/>
            <person name="Bergner S.V."/>
            <person name="Schilhabel M.B."/>
            <person name="Klostermeier U.C."/>
            <person name="Beiko R.G."/>
            <person name="Rosenstiel P."/>
            <person name="Hippler M."/>
            <person name="Laroche J."/>
        </authorList>
    </citation>
    <scope>NUCLEOTIDE SEQUENCE [LARGE SCALE GENOMIC DNA]</scope>
    <source>
        <strain evidence="2 3">CCMP1005</strain>
    </source>
</reference>
<feature type="region of interest" description="Disordered" evidence="1">
    <location>
        <begin position="120"/>
        <end position="153"/>
    </location>
</feature>
<feature type="region of interest" description="Disordered" evidence="1">
    <location>
        <begin position="51"/>
        <end position="91"/>
    </location>
</feature>
<evidence type="ECO:0000256" key="1">
    <source>
        <dbReference type="SAM" id="MobiDB-lite"/>
    </source>
</evidence>
<evidence type="ECO:0000313" key="3">
    <source>
        <dbReference type="Proteomes" id="UP000266841"/>
    </source>
</evidence>
<proteinExistence type="predicted"/>
<name>K0SZD6_THAOC</name>
<sequence length="153" mass="16392">MNCSLLLGANNLKRCDRKTHDPGYFVECGDPDAEAKAKQAASDLLKELGLDDLGDLSSNTPKKGAQSAPPQARKRNAGGQEEGAKHKSQTLNLAPSNWSVLVDTLRPAYSYSTVKVAPAQMDGQGSRGESNLEKAESHKREAKAIMKLAGRDT</sequence>
<keyword evidence="3" id="KW-1185">Reference proteome</keyword>
<evidence type="ECO:0000313" key="2">
    <source>
        <dbReference type="EMBL" id="EJK70785.1"/>
    </source>
</evidence>
<organism evidence="2 3">
    <name type="scientific">Thalassiosira oceanica</name>
    <name type="common">Marine diatom</name>
    <dbReference type="NCBI Taxonomy" id="159749"/>
    <lineage>
        <taxon>Eukaryota</taxon>
        <taxon>Sar</taxon>
        <taxon>Stramenopiles</taxon>
        <taxon>Ochrophyta</taxon>
        <taxon>Bacillariophyta</taxon>
        <taxon>Coscinodiscophyceae</taxon>
        <taxon>Thalassiosirophycidae</taxon>
        <taxon>Thalassiosirales</taxon>
        <taxon>Thalassiosiraceae</taxon>
        <taxon>Thalassiosira</taxon>
    </lineage>
</organism>
<feature type="compositionally biased region" description="Basic and acidic residues" evidence="1">
    <location>
        <begin position="130"/>
        <end position="153"/>
    </location>
</feature>
<gene>
    <name evidence="2" type="ORF">THAOC_07829</name>
</gene>
<protein>
    <submittedName>
        <fullName evidence="2">Uncharacterized protein</fullName>
    </submittedName>
</protein>
<comment type="caution">
    <text evidence="2">The sequence shown here is derived from an EMBL/GenBank/DDBJ whole genome shotgun (WGS) entry which is preliminary data.</text>
</comment>
<dbReference type="Proteomes" id="UP000266841">
    <property type="component" value="Unassembled WGS sequence"/>
</dbReference>
<accession>K0SZD6</accession>